<keyword evidence="1" id="KW-0812">Transmembrane</keyword>
<feature type="domain" description="RCK C-terminal" evidence="2">
    <location>
        <begin position="500"/>
        <end position="583"/>
    </location>
</feature>
<dbReference type="AlphaFoldDB" id="A0A977KS21"/>
<keyword evidence="1" id="KW-1133">Transmembrane helix</keyword>
<feature type="transmembrane region" description="Helical" evidence="1">
    <location>
        <begin position="321"/>
        <end position="345"/>
    </location>
</feature>
<protein>
    <submittedName>
        <fullName evidence="3">NAD-binding protein</fullName>
    </submittedName>
</protein>
<feature type="transmembrane region" description="Helical" evidence="1">
    <location>
        <begin position="289"/>
        <end position="309"/>
    </location>
</feature>
<evidence type="ECO:0000259" key="2">
    <source>
        <dbReference type="PROSITE" id="PS51202"/>
    </source>
</evidence>
<dbReference type="Proteomes" id="UP001065613">
    <property type="component" value="Chromosome"/>
</dbReference>
<gene>
    <name evidence="3" type="ORF">KA717_21215</name>
</gene>
<name>A0A977KS21_9CYAN</name>
<proteinExistence type="predicted"/>
<feature type="transmembrane region" description="Helical" evidence="1">
    <location>
        <begin position="263"/>
        <end position="283"/>
    </location>
</feature>
<dbReference type="InterPro" id="IPR003148">
    <property type="entry name" value="RCK_N"/>
</dbReference>
<dbReference type="InterPro" id="IPR050721">
    <property type="entry name" value="Trk_Ktr_HKT_K-transport"/>
</dbReference>
<dbReference type="GO" id="GO:0008324">
    <property type="term" value="F:monoatomic cation transmembrane transporter activity"/>
    <property type="evidence" value="ECO:0007669"/>
    <property type="project" value="InterPro"/>
</dbReference>
<dbReference type="KEGG" id="wna:KA717_21215"/>
<dbReference type="InterPro" id="IPR006037">
    <property type="entry name" value="RCK_C"/>
</dbReference>
<dbReference type="Pfam" id="PF02254">
    <property type="entry name" value="TrkA_N"/>
    <property type="match status" value="2"/>
</dbReference>
<feature type="domain" description="RCK C-terminal" evidence="2">
    <location>
        <begin position="143"/>
        <end position="229"/>
    </location>
</feature>
<dbReference type="SUPFAM" id="SSF116726">
    <property type="entry name" value="TrkA C-terminal domain-like"/>
    <property type="match status" value="1"/>
</dbReference>
<dbReference type="InterPro" id="IPR036291">
    <property type="entry name" value="NAD(P)-bd_dom_sf"/>
</dbReference>
<keyword evidence="1" id="KW-0472">Membrane</keyword>
<dbReference type="EMBL" id="CP073041">
    <property type="protein sequence ID" value="UXE58567.1"/>
    <property type="molecule type" value="Genomic_DNA"/>
</dbReference>
<dbReference type="Gene3D" id="1.10.287.70">
    <property type="match status" value="1"/>
</dbReference>
<evidence type="ECO:0000313" key="3">
    <source>
        <dbReference type="EMBL" id="UXE58567.1"/>
    </source>
</evidence>
<dbReference type="GO" id="GO:0006813">
    <property type="term" value="P:potassium ion transport"/>
    <property type="evidence" value="ECO:0007669"/>
    <property type="project" value="InterPro"/>
</dbReference>
<dbReference type="PROSITE" id="PS51202">
    <property type="entry name" value="RCK_C"/>
    <property type="match status" value="2"/>
</dbReference>
<dbReference type="PANTHER" id="PTHR43833:SF11">
    <property type="entry name" value="VOLTAGE-GATED POTASSIUM CHANNEL KCH"/>
    <property type="match status" value="1"/>
</dbReference>
<dbReference type="SUPFAM" id="SSF81324">
    <property type="entry name" value="Voltage-gated potassium channels"/>
    <property type="match status" value="1"/>
</dbReference>
<accession>A0A977KS21</accession>
<dbReference type="InterPro" id="IPR036721">
    <property type="entry name" value="RCK_C_sf"/>
</dbReference>
<dbReference type="Gene3D" id="3.40.50.720">
    <property type="entry name" value="NAD(P)-binding Rossmann-like Domain"/>
    <property type="match status" value="2"/>
</dbReference>
<sequence length="664" mass="74771">MSLDFFLVCGLGNLGQQCVVALSSFNVKIIAIEKQTPNAYEIPKVPSLLEQLIIGNCSHLPVLESANIAQCRTALLVTSDEEVNIETALMIRELNPTTRLVVRSGQTHLNQLLGEQLGNFIAYDPLDLPANAFALAALGNETLGFFELEKQWLRVIRIPIFPNHPGLNQSRLQDLNRRDRRILSVERGEISEDWGFHQWDGEEVVRINDVIIAIEAVDNLFSNLQYSPKKTLNNFTLSKQSLWLETQLEHWQQFKSAVQSRPVILFAGLVILGLLILGTLLFYLTIPQIGILGALYRTFVLLLGGYGDLFAELQEVKNYRWLLEPLALLLTLAGIAFVGILYALLTESLLATKFIFARKRLTLPKQNHIVLLGLGRIGQRVARLLKTWKQPLIGITLKFDFDFRLLPDIPIVNQSLEENFAKVNLATANSVVVVTDDDMLNLEVALTTHKINPRANLVIRTSRQGLSHSLMGLLPKAQVLETYRLAAEVFVGAAFGENILNLFRLHYQTILVTEYYIENQDTLVGLLLAEVAYGYSIVPLLYQSSNHPSLLFPSDDVLLREGDRLVVLATIESLRKIEVRDLKPKTWRIRIEKIINQDFIFDGANTISRISGCSLQQARELLDDLPNTLITPLYRPQAQRLLRALKKMQIVALLVKTQGSHLDS</sequence>
<dbReference type="PANTHER" id="PTHR43833">
    <property type="entry name" value="POTASSIUM CHANNEL PROTEIN 2-RELATED-RELATED"/>
    <property type="match status" value="1"/>
</dbReference>
<evidence type="ECO:0000256" key="1">
    <source>
        <dbReference type="SAM" id="Phobius"/>
    </source>
</evidence>
<organism evidence="3">
    <name type="scientific">Woronichinia naegeliana WA131</name>
    <dbReference type="NCBI Taxonomy" id="2824559"/>
    <lineage>
        <taxon>Bacteria</taxon>
        <taxon>Bacillati</taxon>
        <taxon>Cyanobacteriota</taxon>
        <taxon>Cyanophyceae</taxon>
        <taxon>Synechococcales</taxon>
        <taxon>Coelosphaeriaceae</taxon>
        <taxon>Woronichinia</taxon>
    </lineage>
</organism>
<reference evidence="3" key="1">
    <citation type="submission" date="2021-04" db="EMBL/GenBank/DDBJ databases">
        <title>Genome sequence of Woronichinia naegeliana from Washington state freshwater lake bloom.</title>
        <authorList>
            <person name="Dreher T.W."/>
        </authorList>
    </citation>
    <scope>NUCLEOTIDE SEQUENCE</scope>
    <source>
        <strain evidence="3">WA131</strain>
    </source>
</reference>
<dbReference type="SUPFAM" id="SSF51735">
    <property type="entry name" value="NAD(P)-binding Rossmann-fold domains"/>
    <property type="match status" value="2"/>
</dbReference>